<proteinExistence type="predicted"/>
<comment type="caution">
    <text evidence="1">The sequence shown here is derived from an EMBL/GenBank/DDBJ whole genome shotgun (WGS) entry which is preliminary data.</text>
</comment>
<protein>
    <submittedName>
        <fullName evidence="1">Uncharacterized protein</fullName>
    </submittedName>
</protein>
<evidence type="ECO:0000313" key="2">
    <source>
        <dbReference type="Proteomes" id="UP001283361"/>
    </source>
</evidence>
<sequence length="328" mass="37176">MVRLFPSVAEIEPVLNISSFHCSPWFLVARRDYSLFRFHVQENDTNLNFSAPQRPVFHYTFENNTKIELCSAFNLLTGKCMKRQQGPDQCWCVEHSPNVYHLSYNITADRSLSRGTLSLEVAGFSAQIPVEFEFPEVKGMFAIELIHFTSSPGCKDGFLQDGTDYTFITFQLSGNDSQYTAEAGHAAEMFYTTGRRTFTRRACKGFDEDCSERAPGPCTCERVNSTSPLYRITYKKLADVYASNGTAYLVWPGNPGLKSRTLRLPKVKERTLQPWALYQWKSIRVFTVLDGGRAYVTAMDSISLKIIYTILDGGIAYSYELYANGNDL</sequence>
<gene>
    <name evidence="1" type="ORF">RRG08_033034</name>
</gene>
<evidence type="ECO:0000313" key="1">
    <source>
        <dbReference type="EMBL" id="KAK3782393.1"/>
    </source>
</evidence>
<accession>A0AAE1A6U4</accession>
<name>A0AAE1A6U4_9GAST</name>
<keyword evidence="2" id="KW-1185">Reference proteome</keyword>
<dbReference type="AlphaFoldDB" id="A0AAE1A6U4"/>
<dbReference type="EMBL" id="JAWDGP010002507">
    <property type="protein sequence ID" value="KAK3782393.1"/>
    <property type="molecule type" value="Genomic_DNA"/>
</dbReference>
<dbReference type="Proteomes" id="UP001283361">
    <property type="component" value="Unassembled WGS sequence"/>
</dbReference>
<reference evidence="1" key="1">
    <citation type="journal article" date="2023" name="G3 (Bethesda)">
        <title>A reference genome for the long-term kleptoplast-retaining sea slug Elysia crispata morphotype clarki.</title>
        <authorList>
            <person name="Eastman K.E."/>
            <person name="Pendleton A.L."/>
            <person name="Shaikh M.A."/>
            <person name="Suttiyut T."/>
            <person name="Ogas R."/>
            <person name="Tomko P."/>
            <person name="Gavelis G."/>
            <person name="Widhalm J.R."/>
            <person name="Wisecaver J.H."/>
        </authorList>
    </citation>
    <scope>NUCLEOTIDE SEQUENCE</scope>
    <source>
        <strain evidence="1">ECLA1</strain>
    </source>
</reference>
<organism evidence="1 2">
    <name type="scientific">Elysia crispata</name>
    <name type="common">lettuce slug</name>
    <dbReference type="NCBI Taxonomy" id="231223"/>
    <lineage>
        <taxon>Eukaryota</taxon>
        <taxon>Metazoa</taxon>
        <taxon>Spiralia</taxon>
        <taxon>Lophotrochozoa</taxon>
        <taxon>Mollusca</taxon>
        <taxon>Gastropoda</taxon>
        <taxon>Heterobranchia</taxon>
        <taxon>Euthyneura</taxon>
        <taxon>Panpulmonata</taxon>
        <taxon>Sacoglossa</taxon>
        <taxon>Placobranchoidea</taxon>
        <taxon>Plakobranchidae</taxon>
        <taxon>Elysia</taxon>
    </lineage>
</organism>